<evidence type="ECO:0000256" key="3">
    <source>
        <dbReference type="ARBA" id="ARBA00022643"/>
    </source>
</evidence>
<dbReference type="STRING" id="1798182.GA0061081_101276"/>
<dbReference type="NCBIfam" id="NF008033">
    <property type="entry name" value="PRK10765.1"/>
    <property type="match status" value="1"/>
</dbReference>
<dbReference type="InterPro" id="IPR016446">
    <property type="entry name" value="Flavin_OxRdtase_Frp"/>
</dbReference>
<gene>
    <name evidence="7" type="ORF">GA0061081_101276</name>
</gene>
<keyword evidence="5" id="KW-0521">NADP</keyword>
<dbReference type="Proteomes" id="UP000199670">
    <property type="component" value="Unassembled WGS sequence"/>
</dbReference>
<dbReference type="InterPro" id="IPR000415">
    <property type="entry name" value="Nitroreductase-like"/>
</dbReference>
<dbReference type="SUPFAM" id="SSF55469">
    <property type="entry name" value="FMN-dependent nitroreductase-like"/>
    <property type="match status" value="1"/>
</dbReference>
<reference evidence="8" key="1">
    <citation type="submission" date="2016-08" db="EMBL/GenBank/DDBJ databases">
        <authorList>
            <person name="Varghese N."/>
            <person name="Submissions Spin"/>
        </authorList>
    </citation>
    <scope>NUCLEOTIDE SEQUENCE [LARGE SCALE GENOMIC DNA]</scope>
    <source>
        <strain evidence="8">R-53248</strain>
    </source>
</reference>
<keyword evidence="2 5" id="KW-0285">Flavoprotein</keyword>
<evidence type="ECO:0000256" key="4">
    <source>
        <dbReference type="ARBA" id="ARBA00023002"/>
    </source>
</evidence>
<keyword evidence="3 5" id="KW-0288">FMN</keyword>
<sequence>MKNETINLLCRHRSIRAYKTTSLTQEQIASIVRSAQSASSSNFIQCSTIIRITDPQKREKLAHYAGDQKYVNQAPEFWVFCADFNRHFQIEPTLNLGKAEQLLLGCVDTAIMAQNAVTAAESLGLGAVYIGGLRNNLDKVTQLLELPKYVLPLFGLCLGYPDHNPEIKPRLPKELLFFENQYQPLDHATLAKYDTQIGDYYQNRSTNQKTGGWSDKIANTINNEQRDFILDYLHKQGWITK</sequence>
<dbReference type="AlphaFoldDB" id="A0A1C3Z763"/>
<dbReference type="InterPro" id="IPR029479">
    <property type="entry name" value="Nitroreductase"/>
</dbReference>
<keyword evidence="4 5" id="KW-0560">Oxidoreductase</keyword>
<accession>A0A1C3Z763</accession>
<dbReference type="PIRSF" id="PIRSF005426">
    <property type="entry name" value="Frp"/>
    <property type="match status" value="1"/>
</dbReference>
<evidence type="ECO:0000313" key="7">
    <source>
        <dbReference type="EMBL" id="SCB78140.1"/>
    </source>
</evidence>
<evidence type="ECO:0000259" key="6">
    <source>
        <dbReference type="Pfam" id="PF00881"/>
    </source>
</evidence>
<evidence type="ECO:0000256" key="2">
    <source>
        <dbReference type="ARBA" id="ARBA00022630"/>
    </source>
</evidence>
<evidence type="ECO:0000256" key="5">
    <source>
        <dbReference type="PIRNR" id="PIRNR005426"/>
    </source>
</evidence>
<dbReference type="GO" id="GO:0016491">
    <property type="term" value="F:oxidoreductase activity"/>
    <property type="evidence" value="ECO:0007669"/>
    <property type="project" value="UniProtKB-UniRule"/>
</dbReference>
<dbReference type="Pfam" id="PF00881">
    <property type="entry name" value="Nitroreductase"/>
    <property type="match status" value="1"/>
</dbReference>
<dbReference type="Gene3D" id="3.40.109.10">
    <property type="entry name" value="NADH Oxidase"/>
    <property type="match status" value="1"/>
</dbReference>
<evidence type="ECO:0000313" key="8">
    <source>
        <dbReference type="Proteomes" id="UP000199670"/>
    </source>
</evidence>
<dbReference type="CDD" id="cd02146">
    <property type="entry name" value="NfsA-like"/>
    <property type="match status" value="1"/>
</dbReference>
<dbReference type="OrthoDB" id="3181400at2"/>
<proteinExistence type="inferred from homology"/>
<dbReference type="PANTHER" id="PTHR43425:SF2">
    <property type="entry name" value="OXYGEN-INSENSITIVE NADPH NITROREDUCTASE"/>
    <property type="match status" value="1"/>
</dbReference>
<protein>
    <submittedName>
        <fullName evidence="7">Nitroreductase</fullName>
    </submittedName>
</protein>
<dbReference type="EMBL" id="FMAQ01000001">
    <property type="protein sequence ID" value="SCB78140.1"/>
    <property type="molecule type" value="Genomic_DNA"/>
</dbReference>
<organism evidence="7 8">
    <name type="scientific">Gilliamella bombicola</name>
    <dbReference type="NCBI Taxonomy" id="1798182"/>
    <lineage>
        <taxon>Bacteria</taxon>
        <taxon>Pseudomonadati</taxon>
        <taxon>Pseudomonadota</taxon>
        <taxon>Gammaproteobacteria</taxon>
        <taxon>Orbales</taxon>
        <taxon>Orbaceae</taxon>
        <taxon>Gilliamella</taxon>
    </lineage>
</organism>
<dbReference type="PANTHER" id="PTHR43425">
    <property type="entry name" value="OXYGEN-INSENSITIVE NADPH NITROREDUCTASE"/>
    <property type="match status" value="1"/>
</dbReference>
<feature type="domain" description="Nitroreductase" evidence="6">
    <location>
        <begin position="12"/>
        <end position="160"/>
    </location>
</feature>
<keyword evidence="8" id="KW-1185">Reference proteome</keyword>
<comment type="similarity">
    <text evidence="1 5">Belongs to the flavin oxidoreductase frp family.</text>
</comment>
<name>A0A1C3Z763_9GAMM</name>
<dbReference type="RefSeq" id="WP_091346376.1">
    <property type="nucleotide sequence ID" value="NZ_FMAQ01000001.1"/>
</dbReference>
<evidence type="ECO:0000256" key="1">
    <source>
        <dbReference type="ARBA" id="ARBA00008366"/>
    </source>
</evidence>